<evidence type="ECO:0000313" key="2">
    <source>
        <dbReference type="EMBL" id="QDZ16330.1"/>
    </source>
</evidence>
<keyword evidence="1" id="KW-0812">Transmembrane</keyword>
<dbReference type="RefSeq" id="WP_146322334.1">
    <property type="nucleotide sequence ID" value="NZ_CP042305.1"/>
</dbReference>
<feature type="transmembrane region" description="Helical" evidence="1">
    <location>
        <begin position="59"/>
        <end position="78"/>
    </location>
</feature>
<keyword evidence="1" id="KW-1133">Transmembrane helix</keyword>
<organism evidence="2 3">
    <name type="scientific">Humibacter ginsenosidimutans</name>
    <dbReference type="NCBI Taxonomy" id="2599293"/>
    <lineage>
        <taxon>Bacteria</taxon>
        <taxon>Bacillati</taxon>
        <taxon>Actinomycetota</taxon>
        <taxon>Actinomycetes</taxon>
        <taxon>Micrococcales</taxon>
        <taxon>Microbacteriaceae</taxon>
        <taxon>Humibacter</taxon>
    </lineage>
</organism>
<dbReference type="KEGG" id="huw:FPZ11_17625"/>
<dbReference type="EMBL" id="CP042305">
    <property type="protein sequence ID" value="QDZ16330.1"/>
    <property type="molecule type" value="Genomic_DNA"/>
</dbReference>
<sequence length="145" mass="14546">MSTASTALFTPSITITVGVVLLTVIGIAYGGTFMLRVVTGKQGANGLQKSFFRAGHAHAGVLVILGLVVLLAMSAAGAGVWGQVVGTAVLACALLIPGGFFFSVIGHDPQKPNAAKALIWIGFTVLTVAMLTGGILLIAVGVSAV</sequence>
<accession>A0A5B8MA39</accession>
<name>A0A5B8MA39_9MICO</name>
<gene>
    <name evidence="2" type="ORF">FPZ11_17625</name>
</gene>
<feature type="transmembrane region" description="Helical" evidence="1">
    <location>
        <begin position="84"/>
        <end position="105"/>
    </location>
</feature>
<keyword evidence="3" id="KW-1185">Reference proteome</keyword>
<feature type="transmembrane region" description="Helical" evidence="1">
    <location>
        <begin position="117"/>
        <end position="142"/>
    </location>
</feature>
<evidence type="ECO:0000313" key="3">
    <source>
        <dbReference type="Proteomes" id="UP000320216"/>
    </source>
</evidence>
<dbReference type="AlphaFoldDB" id="A0A5B8MA39"/>
<protein>
    <submittedName>
        <fullName evidence="2">Uncharacterized protein</fullName>
    </submittedName>
</protein>
<feature type="transmembrane region" description="Helical" evidence="1">
    <location>
        <begin position="12"/>
        <end position="38"/>
    </location>
</feature>
<proteinExistence type="predicted"/>
<dbReference type="Proteomes" id="UP000320216">
    <property type="component" value="Chromosome"/>
</dbReference>
<reference evidence="2 3" key="1">
    <citation type="submission" date="2019-07" db="EMBL/GenBank/DDBJ databases">
        <title>Full genome sequence of Humibacter sp. WJ7-1.</title>
        <authorList>
            <person name="Im W.-T."/>
        </authorList>
    </citation>
    <scope>NUCLEOTIDE SEQUENCE [LARGE SCALE GENOMIC DNA]</scope>
    <source>
        <strain evidence="2 3">WJ7-1</strain>
    </source>
</reference>
<dbReference type="OrthoDB" id="3540634at2"/>
<evidence type="ECO:0000256" key="1">
    <source>
        <dbReference type="SAM" id="Phobius"/>
    </source>
</evidence>
<keyword evidence="1" id="KW-0472">Membrane</keyword>